<feature type="binding site" evidence="15">
    <location>
        <position position="540"/>
    </location>
    <ligand>
        <name>L-glutamate</name>
        <dbReference type="ChEBI" id="CHEBI:29985"/>
    </ligand>
</feature>
<sequence length="920" mass="104733">MSIECSLKSPAAWRLLPLLLLLISVQVHPSTSYVELPKTVIGGLFDRNGSSMRRSFSLAVRSMNSCLFDRRWCDRIQRCEPRHQDCDQFHFLQISALVLEVDGGVIDAHRKFGELAGHGARDPVVNDYGLAAVFGPHDELSSRYVQGLCELHDLPNIVVRREIEHDPVRSINLYPDLGTLAHVYVEMVKKLNWTSFVVLYERPDNFAAVEKLLKMYGPYDYPVYPFALGGGSNYSLPLLRAKATNVKSIVIDCSYERLAAILTQTQQVGMMSDSYRYFVTSLDLQTLDLGPYRHSGANISGIRLLDPDDPFVRDFVRAHQTELEIDGPQQLRTEDALMFDAVAMFAQAYKHLAYDYEPAELRGNKLPQNYDEPVEWPLGLSLRNYLLYNTINGLTGPVMLDTDGSRRRFELDVLNLQKIGLKKIGKWNPDDGFDELHIWNELKMKHFNILITITPPYAMRVNYSKSLEGNERYEGFVVDIIKELSRIIGFNYTFHVQEDAQNGACNKSQSGVCRCTGMMERIISGEMDMAITDLTITEERELCVDFSTAFWNLGMSILYKKPAQAPATLFSFLSTFDTWVWIYLALAYVLMSVMFFALGRISPSEWTNPHPCVEEPSELHNQFTINNSFWFTSGALMQQGSEIAPIAISTRAMAGFWFFFCLIIISTYTANLTAFLTVESPVRVVRGIEDLYNQSKIKFGAKRGGSTFMYFQSSKNPKHRQLAEIMQSKQWERYMPSSNAEGIKLAQTENYAFIMESSSIEYIQYRMCDLEQAGPLIDQKSYAIAYKENFEYHQQISRTISVLQEKLVIKDLYNKWWKEKGAVCFKKSKSTTADPMNWDQLMGVFLVLAVGSLLTLGITLWEFFCGVRKVTKKSVATFKQTVTAEIKNVSGSKAIKPVLNRKPSNESSLTNDFNSINYTP</sequence>
<keyword evidence="17" id="KW-1015">Disulfide bond</keyword>
<evidence type="ECO:0000256" key="15">
    <source>
        <dbReference type="PIRSR" id="PIRSR601508-1"/>
    </source>
</evidence>
<evidence type="ECO:0000256" key="14">
    <source>
        <dbReference type="ARBA" id="ARBA00034104"/>
    </source>
</evidence>
<feature type="transmembrane region" description="Helical" evidence="19">
    <location>
        <begin position="579"/>
        <end position="598"/>
    </location>
</feature>
<evidence type="ECO:0000256" key="20">
    <source>
        <dbReference type="SAM" id="SignalP"/>
    </source>
</evidence>
<evidence type="ECO:0000313" key="23">
    <source>
        <dbReference type="EMBL" id="KAL3384277.1"/>
    </source>
</evidence>
<keyword evidence="3" id="KW-1003">Cell membrane</keyword>
<dbReference type="Gene3D" id="3.40.50.2300">
    <property type="match status" value="2"/>
</dbReference>
<dbReference type="PRINTS" id="PR00177">
    <property type="entry name" value="NMDARECEPTOR"/>
</dbReference>
<dbReference type="InterPro" id="IPR001508">
    <property type="entry name" value="Iono_Glu_rcpt_met"/>
</dbReference>
<dbReference type="Pfam" id="PF01094">
    <property type="entry name" value="ANF_receptor"/>
    <property type="match status" value="1"/>
</dbReference>
<dbReference type="Pfam" id="PF10613">
    <property type="entry name" value="Lig_chan-Glu_bd"/>
    <property type="match status" value="1"/>
</dbReference>
<feature type="binding site" evidence="15">
    <location>
        <position position="706"/>
    </location>
    <ligand>
        <name>L-glutamate</name>
        <dbReference type="ChEBI" id="CHEBI:29985"/>
    </ligand>
</feature>
<dbReference type="SUPFAM" id="SSF53850">
    <property type="entry name" value="Periplasmic binding protein-like II"/>
    <property type="match status" value="1"/>
</dbReference>
<feature type="compositionally biased region" description="Polar residues" evidence="18">
    <location>
        <begin position="905"/>
        <end position="920"/>
    </location>
</feature>
<evidence type="ECO:0000256" key="6">
    <source>
        <dbReference type="ARBA" id="ARBA00023018"/>
    </source>
</evidence>
<dbReference type="InterPro" id="IPR028082">
    <property type="entry name" value="Peripla_BP_I"/>
</dbReference>
<keyword evidence="9" id="KW-0675">Receptor</keyword>
<evidence type="ECO:0000256" key="18">
    <source>
        <dbReference type="SAM" id="MobiDB-lite"/>
    </source>
</evidence>
<evidence type="ECO:0000313" key="24">
    <source>
        <dbReference type="Proteomes" id="UP001627154"/>
    </source>
</evidence>
<keyword evidence="7" id="KW-0406">Ion transport</keyword>
<keyword evidence="12" id="KW-1071">Ligand-gated ion channel</keyword>
<evidence type="ECO:0000256" key="3">
    <source>
        <dbReference type="ARBA" id="ARBA00022475"/>
    </source>
</evidence>
<evidence type="ECO:0000256" key="12">
    <source>
        <dbReference type="ARBA" id="ARBA00023286"/>
    </source>
</evidence>
<dbReference type="AlphaFoldDB" id="A0ABD2VU19"/>
<keyword evidence="8 19" id="KW-0472">Membrane</keyword>
<dbReference type="SMART" id="SM00079">
    <property type="entry name" value="PBPe"/>
    <property type="match status" value="1"/>
</dbReference>
<feature type="disulfide bond" evidence="17">
    <location>
        <begin position="768"/>
        <end position="824"/>
    </location>
</feature>
<dbReference type="Pfam" id="PF00060">
    <property type="entry name" value="Lig_chan"/>
    <property type="match status" value="1"/>
</dbReference>
<gene>
    <name evidence="23" type="ORF">TKK_019881</name>
</gene>
<comment type="caution">
    <text evidence="23">The sequence shown here is derived from an EMBL/GenBank/DDBJ whole genome shotgun (WGS) entry which is preliminary data.</text>
</comment>
<accession>A0ABD2VU19</accession>
<keyword evidence="6" id="KW-0770">Synapse</keyword>
<evidence type="ECO:0000256" key="16">
    <source>
        <dbReference type="PIRSR" id="PIRSR601508-2"/>
    </source>
</evidence>
<keyword evidence="4 19" id="KW-0812">Transmembrane</keyword>
<keyword evidence="24" id="KW-1185">Reference proteome</keyword>
<evidence type="ECO:0000256" key="7">
    <source>
        <dbReference type="ARBA" id="ARBA00023065"/>
    </source>
</evidence>
<evidence type="ECO:0000259" key="21">
    <source>
        <dbReference type="SMART" id="SM00079"/>
    </source>
</evidence>
<feature type="domain" description="Ionotropic glutamate receptor L-glutamate and glycine-binding" evidence="22">
    <location>
        <begin position="456"/>
        <end position="524"/>
    </location>
</feature>
<dbReference type="EMBL" id="JBJJXI010000175">
    <property type="protein sequence ID" value="KAL3384277.1"/>
    <property type="molecule type" value="Genomic_DNA"/>
</dbReference>
<feature type="chain" id="PRO_5044828641" description="Ionotropic glutamate receptor C-terminal domain-containing protein" evidence="20">
    <location>
        <begin position="33"/>
        <end position="920"/>
    </location>
</feature>
<dbReference type="GO" id="GO:0034220">
    <property type="term" value="P:monoatomic ion transmembrane transport"/>
    <property type="evidence" value="ECO:0007669"/>
    <property type="project" value="UniProtKB-KW"/>
</dbReference>
<keyword evidence="10" id="KW-0325">Glycoprotein</keyword>
<dbReference type="CDD" id="cd06382">
    <property type="entry name" value="PBP1_iGluR_Kainate"/>
    <property type="match status" value="1"/>
</dbReference>
<feature type="binding site" evidence="15">
    <location>
        <position position="707"/>
    </location>
    <ligand>
        <name>L-glutamate</name>
        <dbReference type="ChEBI" id="CHEBI:29985"/>
    </ligand>
</feature>
<dbReference type="InterPro" id="IPR019594">
    <property type="entry name" value="Glu/Gly-bd"/>
</dbReference>
<evidence type="ECO:0000256" key="5">
    <source>
        <dbReference type="ARBA" id="ARBA00022989"/>
    </source>
</evidence>
<protein>
    <recommendedName>
        <fullName evidence="25">Ionotropic glutamate receptor C-terminal domain-containing protein</fullName>
    </recommendedName>
</protein>
<feature type="transmembrane region" description="Helical" evidence="19">
    <location>
        <begin position="656"/>
        <end position="676"/>
    </location>
</feature>
<evidence type="ECO:0000259" key="22">
    <source>
        <dbReference type="SMART" id="SM00918"/>
    </source>
</evidence>
<keyword evidence="11" id="KW-0628">Postsynaptic cell membrane</keyword>
<evidence type="ECO:0000256" key="11">
    <source>
        <dbReference type="ARBA" id="ARBA00023257"/>
    </source>
</evidence>
<evidence type="ECO:0000256" key="10">
    <source>
        <dbReference type="ARBA" id="ARBA00023180"/>
    </source>
</evidence>
<reference evidence="23 24" key="1">
    <citation type="journal article" date="2024" name="bioRxiv">
        <title>A reference genome for Trichogramma kaykai: A tiny desert-dwelling parasitoid wasp with competing sex-ratio distorters.</title>
        <authorList>
            <person name="Culotta J."/>
            <person name="Lindsey A.R."/>
        </authorList>
    </citation>
    <scope>NUCLEOTIDE SEQUENCE [LARGE SCALE GENOMIC DNA]</scope>
    <source>
        <strain evidence="23 24">KSX58</strain>
    </source>
</reference>
<feature type="site" description="Crucial to convey clamshell closure to channel opening" evidence="16">
    <location>
        <position position="685"/>
    </location>
</feature>
<comment type="similarity">
    <text evidence="1">Belongs to the glutamate-gated ion channel (TC 1.A.10.1) family.</text>
</comment>
<evidence type="ECO:0000256" key="9">
    <source>
        <dbReference type="ARBA" id="ARBA00023170"/>
    </source>
</evidence>
<keyword evidence="5 19" id="KW-1133">Transmembrane helix</keyword>
<feature type="signal peptide" evidence="20">
    <location>
        <begin position="1"/>
        <end position="32"/>
    </location>
</feature>
<dbReference type="Proteomes" id="UP001627154">
    <property type="component" value="Unassembled WGS sequence"/>
</dbReference>
<dbReference type="InterPro" id="IPR001320">
    <property type="entry name" value="Iontro_rcpt_C"/>
</dbReference>
<keyword evidence="20" id="KW-0732">Signal</keyword>
<evidence type="ECO:0000256" key="8">
    <source>
        <dbReference type="ARBA" id="ARBA00023136"/>
    </source>
</evidence>
<evidence type="ECO:0000256" key="1">
    <source>
        <dbReference type="ARBA" id="ARBA00008685"/>
    </source>
</evidence>
<comment type="subcellular location">
    <subcellularLocation>
        <location evidence="14">Postsynaptic cell membrane</location>
        <topology evidence="14">Multi-pass membrane protein</topology>
    </subcellularLocation>
</comment>
<proteinExistence type="inferred from homology"/>
<feature type="region of interest" description="Disordered" evidence="18">
    <location>
        <begin position="901"/>
        <end position="920"/>
    </location>
</feature>
<evidence type="ECO:0000256" key="4">
    <source>
        <dbReference type="ARBA" id="ARBA00022692"/>
    </source>
</evidence>
<evidence type="ECO:0000256" key="19">
    <source>
        <dbReference type="SAM" id="Phobius"/>
    </source>
</evidence>
<feature type="binding site" evidence="15">
    <location>
        <position position="756"/>
    </location>
    <ligand>
        <name>L-glutamate</name>
        <dbReference type="ChEBI" id="CHEBI:29985"/>
    </ligand>
</feature>
<keyword evidence="2" id="KW-0813">Transport</keyword>
<keyword evidence="13" id="KW-0407">Ion channel</keyword>
<evidence type="ECO:0000256" key="17">
    <source>
        <dbReference type="PIRSR" id="PIRSR601508-3"/>
    </source>
</evidence>
<dbReference type="FunFam" id="1.10.287.70:FF:000010">
    <property type="entry name" value="Putative glutamate receptor ionotropic kainate 1"/>
    <property type="match status" value="1"/>
</dbReference>
<name>A0ABD2VU19_9HYME</name>
<feature type="domain" description="Ionotropic glutamate receptor C-terminal" evidence="21">
    <location>
        <begin position="446"/>
        <end position="819"/>
    </location>
</feature>
<organism evidence="23 24">
    <name type="scientific">Trichogramma kaykai</name>
    <dbReference type="NCBI Taxonomy" id="54128"/>
    <lineage>
        <taxon>Eukaryota</taxon>
        <taxon>Metazoa</taxon>
        <taxon>Ecdysozoa</taxon>
        <taxon>Arthropoda</taxon>
        <taxon>Hexapoda</taxon>
        <taxon>Insecta</taxon>
        <taxon>Pterygota</taxon>
        <taxon>Neoptera</taxon>
        <taxon>Endopterygota</taxon>
        <taxon>Hymenoptera</taxon>
        <taxon>Apocrita</taxon>
        <taxon>Proctotrupomorpha</taxon>
        <taxon>Chalcidoidea</taxon>
        <taxon>Trichogrammatidae</taxon>
        <taxon>Trichogramma</taxon>
    </lineage>
</organism>
<feature type="binding site" evidence="15">
    <location>
        <position position="535"/>
    </location>
    <ligand>
        <name>L-glutamate</name>
        <dbReference type="ChEBI" id="CHEBI:29985"/>
    </ligand>
</feature>
<dbReference type="Gene3D" id="3.40.190.10">
    <property type="entry name" value="Periplasmic binding protein-like II"/>
    <property type="match status" value="2"/>
</dbReference>
<dbReference type="SUPFAM" id="SSF53822">
    <property type="entry name" value="Periplasmic binding protein-like I"/>
    <property type="match status" value="1"/>
</dbReference>
<evidence type="ECO:0000256" key="13">
    <source>
        <dbReference type="ARBA" id="ARBA00023303"/>
    </source>
</evidence>
<dbReference type="InterPro" id="IPR015683">
    <property type="entry name" value="Ionotropic_Glu_rcpt"/>
</dbReference>
<dbReference type="GO" id="GO:0045211">
    <property type="term" value="C:postsynaptic membrane"/>
    <property type="evidence" value="ECO:0007669"/>
    <property type="project" value="UniProtKB-SubCell"/>
</dbReference>
<evidence type="ECO:0008006" key="25">
    <source>
        <dbReference type="Google" id="ProtNLM"/>
    </source>
</evidence>
<dbReference type="PANTHER" id="PTHR18966">
    <property type="entry name" value="IONOTROPIC GLUTAMATE RECEPTOR"/>
    <property type="match status" value="1"/>
</dbReference>
<feature type="transmembrane region" description="Helical" evidence="19">
    <location>
        <begin position="841"/>
        <end position="864"/>
    </location>
</feature>
<dbReference type="InterPro" id="IPR001828">
    <property type="entry name" value="ANF_lig-bd_rcpt"/>
</dbReference>
<dbReference type="SMART" id="SM00918">
    <property type="entry name" value="Lig_chan-Glu_bd"/>
    <property type="match status" value="1"/>
</dbReference>
<evidence type="ECO:0000256" key="2">
    <source>
        <dbReference type="ARBA" id="ARBA00022448"/>
    </source>
</evidence>
<dbReference type="Gene3D" id="1.10.287.70">
    <property type="match status" value="1"/>
</dbReference>